<dbReference type="Proteomes" id="UP000260773">
    <property type="component" value="Unassembled WGS sequence"/>
</dbReference>
<dbReference type="CDD" id="cd03890">
    <property type="entry name" value="M20_pepD"/>
    <property type="match status" value="1"/>
</dbReference>
<dbReference type="GO" id="GO:0070573">
    <property type="term" value="F:metallodipeptidase activity"/>
    <property type="evidence" value="ECO:0007669"/>
    <property type="project" value="TreeGrafter"/>
</dbReference>
<evidence type="ECO:0000256" key="1">
    <source>
        <dbReference type="ARBA" id="ARBA00001941"/>
    </source>
</evidence>
<evidence type="ECO:0000256" key="12">
    <source>
        <dbReference type="ARBA" id="ARBA00061423"/>
    </source>
</evidence>
<evidence type="ECO:0000256" key="8">
    <source>
        <dbReference type="ARBA" id="ARBA00023285"/>
    </source>
</evidence>
<comment type="caution">
    <text evidence="19">The sequence shown here is derived from an EMBL/GenBank/DDBJ whole genome shotgun (WGS) entry which is preliminary data.</text>
</comment>
<evidence type="ECO:0000259" key="18">
    <source>
        <dbReference type="Pfam" id="PF07687"/>
    </source>
</evidence>
<evidence type="ECO:0000256" key="4">
    <source>
        <dbReference type="ARBA" id="ARBA00022723"/>
    </source>
</evidence>
<dbReference type="InterPro" id="IPR002933">
    <property type="entry name" value="Peptidase_M20"/>
</dbReference>
<comment type="similarity">
    <text evidence="12">Belongs to the peptidase M20C family.</text>
</comment>
<accession>A0A3E2TJ04</accession>
<dbReference type="SUPFAM" id="SSF53187">
    <property type="entry name" value="Zn-dependent exopeptidases"/>
    <property type="match status" value="1"/>
</dbReference>
<evidence type="ECO:0000256" key="3">
    <source>
        <dbReference type="ARBA" id="ARBA00022670"/>
    </source>
</evidence>
<evidence type="ECO:0000256" key="15">
    <source>
        <dbReference type="ARBA" id="ARBA00076004"/>
    </source>
</evidence>
<comment type="cofactor">
    <cofactor evidence="2">
        <name>Zn(2+)</name>
        <dbReference type="ChEBI" id="CHEBI:29105"/>
    </cofactor>
</comment>
<keyword evidence="6" id="KW-0862">Zinc</keyword>
<evidence type="ECO:0000256" key="10">
    <source>
        <dbReference type="ARBA" id="ARBA00038976"/>
    </source>
</evidence>
<evidence type="ECO:0000256" key="17">
    <source>
        <dbReference type="ARBA" id="ARBA00078074"/>
    </source>
</evidence>
<dbReference type="InterPro" id="IPR011650">
    <property type="entry name" value="Peptidase_M20_dimer"/>
</dbReference>
<dbReference type="EC" id="3.4.13.18" evidence="10"/>
<dbReference type="FunFam" id="3.40.630.10:FF:000072">
    <property type="entry name" value="Aminoacyl-histidine dipeptidase"/>
    <property type="match status" value="1"/>
</dbReference>
<dbReference type="GO" id="GO:0005829">
    <property type="term" value="C:cytosol"/>
    <property type="evidence" value="ECO:0007669"/>
    <property type="project" value="TreeGrafter"/>
</dbReference>
<dbReference type="PANTHER" id="PTHR43501">
    <property type="entry name" value="CYTOSOL NON-SPECIFIC DIPEPTIDASE"/>
    <property type="match status" value="1"/>
</dbReference>
<dbReference type="EMBL" id="QVEP01000039">
    <property type="protein sequence ID" value="RGB76637.1"/>
    <property type="molecule type" value="Genomic_DNA"/>
</dbReference>
<dbReference type="PRINTS" id="PR00934">
    <property type="entry name" value="XHISDIPTASE"/>
</dbReference>
<evidence type="ECO:0000313" key="20">
    <source>
        <dbReference type="Proteomes" id="UP000260773"/>
    </source>
</evidence>
<dbReference type="GO" id="GO:0046872">
    <property type="term" value="F:metal ion binding"/>
    <property type="evidence" value="ECO:0007669"/>
    <property type="project" value="UniProtKB-KW"/>
</dbReference>
<comment type="catalytic activity">
    <reaction evidence="9">
        <text>Hydrolysis of dipeptides, preferentially hydrophobic dipeptides including prolyl amino acids.</text>
        <dbReference type="EC" id="3.4.13.18"/>
    </reaction>
</comment>
<reference evidence="19 20" key="1">
    <citation type="submission" date="2018-08" db="EMBL/GenBank/DDBJ databases">
        <title>A genome reference for cultivated species of the human gut microbiota.</title>
        <authorList>
            <person name="Zou Y."/>
            <person name="Xue W."/>
            <person name="Luo G."/>
        </authorList>
    </citation>
    <scope>NUCLEOTIDE SEQUENCE [LARGE SCALE GENOMIC DNA]</scope>
    <source>
        <strain evidence="19 20">AF45-17</strain>
    </source>
</reference>
<evidence type="ECO:0000256" key="11">
    <source>
        <dbReference type="ARBA" id="ARBA00044252"/>
    </source>
</evidence>
<dbReference type="FunFam" id="3.40.630.10:FF:000015">
    <property type="entry name" value="Aminoacyl-histidine dipeptidase PepD"/>
    <property type="match status" value="1"/>
</dbReference>
<evidence type="ECO:0000256" key="16">
    <source>
        <dbReference type="ARBA" id="ARBA00077688"/>
    </source>
</evidence>
<comment type="cofactor">
    <cofactor evidence="1">
        <name>Co(2+)</name>
        <dbReference type="ChEBI" id="CHEBI:48828"/>
    </cofactor>
</comment>
<evidence type="ECO:0000256" key="5">
    <source>
        <dbReference type="ARBA" id="ARBA00022801"/>
    </source>
</evidence>
<name>A0A3E2TJ04_9FIRM</name>
<evidence type="ECO:0000256" key="9">
    <source>
        <dbReference type="ARBA" id="ARBA00036421"/>
    </source>
</evidence>
<keyword evidence="5" id="KW-0378">Hydrolase</keyword>
<sequence>MGVLEGLKPERVFYYFEEICKIPHGSYNVAAISDYCVSVAQSMNLEVRQDEEYNVVIRKPASEGYGEAPVLMLQGHLDMVCVKDAGVDFDFEKDGLNLVVEDGYVHAKGTTLGGDDGIAVAMGLAILEDNTIEHPELEVVFTTEEEVGMEGAIALDTADLKAKYLLNLDSEDEGHFLAGCAGGVKATSFLPMSCASAEGTAMTLHVHGLVGGHSGSEIDKGRANANILLGRLLFELHEALPFCIISVDGGDKDNAIPVDSKAEIVVSDEDIDEIQSLAAAFQEKVRSEFHVCDPVIAIDADVRAEGGYEVFSMALTEKVIFMLMQVPNGIQTMSADLPGLVESSLNLGVLETTEEGVAMTWAIRSSVKSLKELMKDKLRYMTEFLGGEMTFRGEYPEWPFNPDSKICALCKKIYEEQTGEEASIEMIHAGLECGLLSEKMPWLDMVSMGPEMHDIHTSRERLGIASVERTYNLVLTVLKEFKNYCN</sequence>
<keyword evidence="8" id="KW-0170">Cobalt</keyword>
<dbReference type="AlphaFoldDB" id="A0A3E2TJ04"/>
<evidence type="ECO:0000256" key="2">
    <source>
        <dbReference type="ARBA" id="ARBA00001947"/>
    </source>
</evidence>
<evidence type="ECO:0000313" key="19">
    <source>
        <dbReference type="EMBL" id="RGB76637.1"/>
    </source>
</evidence>
<dbReference type="Pfam" id="PF07687">
    <property type="entry name" value="M20_dimer"/>
    <property type="match status" value="1"/>
</dbReference>
<evidence type="ECO:0000256" key="6">
    <source>
        <dbReference type="ARBA" id="ARBA00022833"/>
    </source>
</evidence>
<organism evidence="19 20">
    <name type="scientific">Coprococcus catus</name>
    <dbReference type="NCBI Taxonomy" id="116085"/>
    <lineage>
        <taxon>Bacteria</taxon>
        <taxon>Bacillati</taxon>
        <taxon>Bacillota</taxon>
        <taxon>Clostridia</taxon>
        <taxon>Lachnospirales</taxon>
        <taxon>Lachnospiraceae</taxon>
        <taxon>Coprococcus</taxon>
    </lineage>
</organism>
<dbReference type="Gene3D" id="3.40.630.10">
    <property type="entry name" value="Zn peptidases"/>
    <property type="match status" value="2"/>
</dbReference>
<dbReference type="NCBIfam" id="TIGR01893">
    <property type="entry name" value="aa-his-dipept"/>
    <property type="match status" value="1"/>
</dbReference>
<proteinExistence type="inferred from homology"/>
<evidence type="ECO:0000256" key="13">
    <source>
        <dbReference type="ARBA" id="ARBA00071271"/>
    </source>
</evidence>
<dbReference type="Pfam" id="PF01546">
    <property type="entry name" value="Peptidase_M20"/>
    <property type="match status" value="1"/>
</dbReference>
<dbReference type="PANTHER" id="PTHR43501:SF1">
    <property type="entry name" value="CYTOSOL NON-SPECIFIC DIPEPTIDASE"/>
    <property type="match status" value="1"/>
</dbReference>
<evidence type="ECO:0000256" key="7">
    <source>
        <dbReference type="ARBA" id="ARBA00023049"/>
    </source>
</evidence>
<dbReference type="GO" id="GO:0006508">
    <property type="term" value="P:proteolysis"/>
    <property type="evidence" value="ECO:0007669"/>
    <property type="project" value="UniProtKB-KW"/>
</dbReference>
<dbReference type="PIRSF" id="PIRSF016599">
    <property type="entry name" value="Xaa-His_dipept"/>
    <property type="match status" value="1"/>
</dbReference>
<feature type="domain" description="Peptidase M20 dimerisation" evidence="18">
    <location>
        <begin position="207"/>
        <end position="288"/>
    </location>
</feature>
<keyword evidence="4" id="KW-0479">Metal-binding</keyword>
<evidence type="ECO:0000256" key="14">
    <source>
        <dbReference type="ARBA" id="ARBA00075285"/>
    </source>
</evidence>
<protein>
    <recommendedName>
        <fullName evidence="13">Cytosol non-specific dipeptidase</fullName>
        <ecNumber evidence="10">3.4.13.18</ecNumber>
    </recommendedName>
    <alternativeName>
        <fullName evidence="16">Aminoacyl-histidine dipeptidase</fullName>
    </alternativeName>
    <alternativeName>
        <fullName evidence="15">Beta-alanyl-histidine dipeptidase</fullName>
    </alternativeName>
    <alternativeName>
        <fullName evidence="14">Carnosinase</fullName>
    </alternativeName>
    <alternativeName>
        <fullName evidence="11">Peptidase D</fullName>
    </alternativeName>
    <alternativeName>
        <fullName evidence="17">Xaa-His dipeptidase</fullName>
    </alternativeName>
</protein>
<gene>
    <name evidence="19" type="ORF">DW070_13135</name>
</gene>
<keyword evidence="3" id="KW-0645">Protease</keyword>
<dbReference type="InterPro" id="IPR001160">
    <property type="entry name" value="Peptidase_M20C"/>
</dbReference>
<keyword evidence="7" id="KW-0482">Metalloprotease</keyword>